<accession>A0AAE8VT54</accession>
<evidence type="ECO:0000256" key="1">
    <source>
        <dbReference type="ARBA" id="ARBA00004202"/>
    </source>
</evidence>
<gene>
    <name evidence="9" type="ORF">Sipo8835_45910</name>
</gene>
<dbReference type="CDD" id="cd00761">
    <property type="entry name" value="Glyco_tranf_GTA_type"/>
    <property type="match status" value="1"/>
</dbReference>
<dbReference type="Gene3D" id="3.90.550.10">
    <property type="entry name" value="Spore Coat Polysaccharide Biosynthesis Protein SpsA, Chain A"/>
    <property type="match status" value="1"/>
</dbReference>
<dbReference type="InterPro" id="IPR029044">
    <property type="entry name" value="Nucleotide-diphossugar_trans"/>
</dbReference>
<evidence type="ECO:0000256" key="3">
    <source>
        <dbReference type="ARBA" id="ARBA00022475"/>
    </source>
</evidence>
<comment type="caution">
    <text evidence="9">The sequence shown here is derived from an EMBL/GenBank/DDBJ whole genome shotgun (WGS) entry which is preliminary data.</text>
</comment>
<protein>
    <submittedName>
        <fullName evidence="9">CDP-glycerol:glycerophosphate glycerophosphotransferase</fullName>
    </submittedName>
</protein>
<keyword evidence="4" id="KW-0808">Transferase</keyword>
<evidence type="ECO:0000313" key="9">
    <source>
        <dbReference type="EMBL" id="TQE15136.1"/>
    </source>
</evidence>
<dbReference type="PANTHER" id="PTHR37316:SF3">
    <property type="entry name" value="TEICHOIC ACID GLYCEROL-PHOSPHATE TRANSFERASE"/>
    <property type="match status" value="1"/>
</dbReference>
<dbReference type="SUPFAM" id="SSF53448">
    <property type="entry name" value="Nucleotide-diphospho-sugar transferases"/>
    <property type="match status" value="1"/>
</dbReference>
<dbReference type="Pfam" id="PF04464">
    <property type="entry name" value="Glyphos_transf"/>
    <property type="match status" value="2"/>
</dbReference>
<evidence type="ECO:0000259" key="8">
    <source>
        <dbReference type="Pfam" id="PF00535"/>
    </source>
</evidence>
<feature type="region of interest" description="Disordered" evidence="7">
    <location>
        <begin position="733"/>
        <end position="755"/>
    </location>
</feature>
<proteinExistence type="inferred from homology"/>
<dbReference type="InterPro" id="IPR043148">
    <property type="entry name" value="TagF_C"/>
</dbReference>
<dbReference type="RefSeq" id="WP_141586615.1">
    <property type="nucleotide sequence ID" value="NZ_SPAY01000279.1"/>
</dbReference>
<keyword evidence="3" id="KW-1003">Cell membrane</keyword>
<dbReference type="InterPro" id="IPR007554">
    <property type="entry name" value="Glycerophosphate_synth"/>
</dbReference>
<keyword evidence="6" id="KW-0472">Membrane</keyword>
<dbReference type="EMBL" id="SPAZ01000371">
    <property type="protein sequence ID" value="TQE15136.1"/>
    <property type="molecule type" value="Genomic_DNA"/>
</dbReference>
<dbReference type="Gene3D" id="3.40.50.12580">
    <property type="match status" value="2"/>
</dbReference>
<comment type="similarity">
    <text evidence="2">Belongs to the CDP-glycerol glycerophosphotransferase family.</text>
</comment>
<dbReference type="Proteomes" id="UP000318720">
    <property type="component" value="Unassembled WGS sequence"/>
</dbReference>
<evidence type="ECO:0000256" key="5">
    <source>
        <dbReference type="ARBA" id="ARBA00022944"/>
    </source>
</evidence>
<dbReference type="AlphaFoldDB" id="A0AAE8VT54"/>
<evidence type="ECO:0000256" key="6">
    <source>
        <dbReference type="ARBA" id="ARBA00023136"/>
    </source>
</evidence>
<dbReference type="InterPro" id="IPR001173">
    <property type="entry name" value="Glyco_trans_2-like"/>
</dbReference>
<name>A0AAE8VT54_9ACTN</name>
<dbReference type="InterPro" id="IPR051612">
    <property type="entry name" value="Teichoic_Acid_Biosynth"/>
</dbReference>
<evidence type="ECO:0000256" key="7">
    <source>
        <dbReference type="SAM" id="MobiDB-lite"/>
    </source>
</evidence>
<dbReference type="PANTHER" id="PTHR37316">
    <property type="entry name" value="TEICHOIC ACID GLYCEROL-PHOSPHATE PRIMASE"/>
    <property type="match status" value="1"/>
</dbReference>
<dbReference type="InterPro" id="IPR043149">
    <property type="entry name" value="TagF_N"/>
</dbReference>
<feature type="region of interest" description="Disordered" evidence="7">
    <location>
        <begin position="582"/>
        <end position="605"/>
    </location>
</feature>
<dbReference type="GO" id="GO:0005886">
    <property type="term" value="C:plasma membrane"/>
    <property type="evidence" value="ECO:0007669"/>
    <property type="project" value="UniProtKB-SubCell"/>
</dbReference>
<feature type="compositionally biased region" description="Low complexity" evidence="7">
    <location>
        <begin position="736"/>
        <end position="755"/>
    </location>
</feature>
<evidence type="ECO:0000256" key="2">
    <source>
        <dbReference type="ARBA" id="ARBA00010488"/>
    </source>
</evidence>
<dbReference type="GO" id="GO:0047355">
    <property type="term" value="F:CDP-glycerol glycerophosphotransferase activity"/>
    <property type="evidence" value="ECO:0007669"/>
    <property type="project" value="InterPro"/>
</dbReference>
<dbReference type="GO" id="GO:0019350">
    <property type="term" value="P:teichoic acid biosynthetic process"/>
    <property type="evidence" value="ECO:0007669"/>
    <property type="project" value="UniProtKB-KW"/>
</dbReference>
<feature type="domain" description="Glycosyltransferase 2-like" evidence="8">
    <location>
        <begin position="5"/>
        <end position="124"/>
    </location>
</feature>
<keyword evidence="5" id="KW-0777">Teichoic acid biosynthesis</keyword>
<evidence type="ECO:0000256" key="4">
    <source>
        <dbReference type="ARBA" id="ARBA00022679"/>
    </source>
</evidence>
<dbReference type="Gene3D" id="3.40.50.11820">
    <property type="match status" value="1"/>
</dbReference>
<evidence type="ECO:0000313" key="10">
    <source>
        <dbReference type="Proteomes" id="UP000318720"/>
    </source>
</evidence>
<comment type="subcellular location">
    <subcellularLocation>
        <location evidence="1">Cell membrane</location>
        <topology evidence="1">Peripheral membrane protein</topology>
    </subcellularLocation>
</comment>
<dbReference type="Pfam" id="PF00535">
    <property type="entry name" value="Glycos_transf_2"/>
    <property type="match status" value="1"/>
</dbReference>
<sequence length="755" mass="83221">MPRFSIIVPTHGVEGHLPHALNSILTQPFGDFELLPIHDTRHSLAETLPTTQDTRVTPIESPPTAGLSGARNTGLSAAHGTYVLFLDGDDTLTPPALQAIANSLTRAKDPDVLYFTHERTPWWEATPTAVHPAGAHTPAWSAAYRRDFLTEHHLTFPPGHFTDLAWGGLVALAAARTAELRDTPCVRHLLRRQGDRLNTPGDHHLDLLDQVELVLVRATAEQALSDTTFERLFAVVLRTAAHPTRVPTHHRRDFFHRATHLYRHYRPTGFRPPTGRRGIQYRLLATGSYAAFRALSTLNRTTAEALAALPRPDTPLTRAYHAAQRLLPLDRNLAVYHPSRRHDLASDPAALHAEARRLAPRIRSVFLVEPEAVADVPKDAEYAVIGSRRHWKALARAKYVIGAACIAGPADAVVKRRPGSVHLHTHPGTPLNTTGVDRAPYPVVAATVADTPTGLLSGADRWDFSLSSNRHSTETWERAFPGSYEQLEYGSPRNDVHYRATATDVARARRELGIPDGRTALLYAPAHRDHITGFDATLGTGHDARLDLEAFCEAVGEEFVVLVRTSYGHGHRVHDDDTAAYRHGHGHGRMHRGEDGGGDGDGDGHSGRIILVPRHHSTEDVCLAADALITDYSSLMFDYAHLDRPIVVHAEDWEVHREIRGVCLDLPSVPPGHVARTERELAELFRDGSYTDAEAAALRAEFRERFCQFDDGRAAERVVRRVFLGEPPESLPPVVPLAERTPAPAPRPAATLVRS</sequence>
<reference evidence="9 10" key="1">
    <citation type="submission" date="2019-03" db="EMBL/GenBank/DDBJ databases">
        <title>Comparative genomic analyses of the sweetpotato soil rot pathogen, Streptomyces ipomoeae.</title>
        <authorList>
            <person name="Ruschel Soares N."/>
            <person name="Badger J.H."/>
            <person name="Huguet-Tapia J.C."/>
            <person name="Clark C.A."/>
            <person name="Pettis G.S."/>
        </authorList>
    </citation>
    <scope>NUCLEOTIDE SEQUENCE [LARGE SCALE GENOMIC DNA]</scope>
    <source>
        <strain evidence="9 10">88-35</strain>
    </source>
</reference>
<organism evidence="9 10">
    <name type="scientific">Streptomyces ipomoeae</name>
    <dbReference type="NCBI Taxonomy" id="103232"/>
    <lineage>
        <taxon>Bacteria</taxon>
        <taxon>Bacillati</taxon>
        <taxon>Actinomycetota</taxon>
        <taxon>Actinomycetes</taxon>
        <taxon>Kitasatosporales</taxon>
        <taxon>Streptomycetaceae</taxon>
        <taxon>Streptomyces</taxon>
    </lineage>
</organism>